<feature type="domain" description="DUF4399" evidence="1">
    <location>
        <begin position="48"/>
        <end position="140"/>
    </location>
</feature>
<dbReference type="Gene3D" id="2.60.40.10">
    <property type="entry name" value="Immunoglobulins"/>
    <property type="match status" value="1"/>
</dbReference>
<proteinExistence type="predicted"/>
<dbReference type="Pfam" id="PF14347">
    <property type="entry name" value="DUF4399"/>
    <property type="match status" value="1"/>
</dbReference>
<dbReference type="InterPro" id="IPR013783">
    <property type="entry name" value="Ig-like_fold"/>
</dbReference>
<dbReference type="PROSITE" id="PS51257">
    <property type="entry name" value="PROKAR_LIPOPROTEIN"/>
    <property type="match status" value="1"/>
</dbReference>
<evidence type="ECO:0000259" key="1">
    <source>
        <dbReference type="Pfam" id="PF14347"/>
    </source>
</evidence>
<name>A0A382MED3_9ZZZZ</name>
<dbReference type="EMBL" id="UINC01092651">
    <property type="protein sequence ID" value="SVC46415.1"/>
    <property type="molecule type" value="Genomic_DNA"/>
</dbReference>
<sequence>MKKALAVLALCSFVAACGGGDGGDQPLGTVSITSPADGATINGPNVTVQVSVSGFEIRPAADGIVPGTGHHHFYLDTDLTPADQPVPTIPPNVIHKGDATSEHTFENVAPGEHRIIAVVADGIHIPLQPWVVDTITFTVR</sequence>
<evidence type="ECO:0000313" key="2">
    <source>
        <dbReference type="EMBL" id="SVC46415.1"/>
    </source>
</evidence>
<accession>A0A382MED3</accession>
<dbReference type="AlphaFoldDB" id="A0A382MED3"/>
<dbReference type="InterPro" id="IPR025512">
    <property type="entry name" value="DUF4399"/>
</dbReference>
<organism evidence="2">
    <name type="scientific">marine metagenome</name>
    <dbReference type="NCBI Taxonomy" id="408172"/>
    <lineage>
        <taxon>unclassified sequences</taxon>
        <taxon>metagenomes</taxon>
        <taxon>ecological metagenomes</taxon>
    </lineage>
</organism>
<protein>
    <recommendedName>
        <fullName evidence="1">DUF4399 domain-containing protein</fullName>
    </recommendedName>
</protein>
<reference evidence="2" key="1">
    <citation type="submission" date="2018-05" db="EMBL/GenBank/DDBJ databases">
        <authorList>
            <person name="Lanie J.A."/>
            <person name="Ng W.-L."/>
            <person name="Kazmierczak K.M."/>
            <person name="Andrzejewski T.M."/>
            <person name="Davidsen T.M."/>
            <person name="Wayne K.J."/>
            <person name="Tettelin H."/>
            <person name="Glass J.I."/>
            <person name="Rusch D."/>
            <person name="Podicherti R."/>
            <person name="Tsui H.-C.T."/>
            <person name="Winkler M.E."/>
        </authorList>
    </citation>
    <scope>NUCLEOTIDE SEQUENCE</scope>
</reference>
<gene>
    <name evidence="2" type="ORF">METZ01_LOCUS299269</name>
</gene>